<evidence type="ECO:0000259" key="9">
    <source>
        <dbReference type="Pfam" id="PF16854"/>
    </source>
</evidence>
<dbReference type="GO" id="GO:0010008">
    <property type="term" value="C:endosome membrane"/>
    <property type="evidence" value="ECO:0007669"/>
    <property type="project" value="UniProtKB-SubCell"/>
</dbReference>
<keyword evidence="6" id="KW-0472">Membrane</keyword>
<dbReference type="Gene3D" id="1.10.357.110">
    <property type="entry name" value="Vacuolar protein sorting-associated protein 53, C-terminus"/>
    <property type="match status" value="1"/>
</dbReference>
<comment type="subcellular location">
    <subcellularLocation>
        <location evidence="2">Endosome membrane</location>
        <topology evidence="2">Peripheral membrane protein</topology>
    </subcellularLocation>
    <subcellularLocation>
        <location evidence="1">Golgi apparatus</location>
        <location evidence="1">trans-Golgi network membrane</location>
        <topology evidence="1">Peripheral membrane protein</topology>
    </subcellularLocation>
</comment>
<evidence type="ECO:0000313" key="11">
    <source>
        <dbReference type="Proteomes" id="UP000294933"/>
    </source>
</evidence>
<dbReference type="InterPro" id="IPR007234">
    <property type="entry name" value="Vps53_N"/>
</dbReference>
<feature type="domain" description="Vps53 C-terminal" evidence="9">
    <location>
        <begin position="642"/>
        <end position="722"/>
    </location>
</feature>
<evidence type="ECO:0000256" key="5">
    <source>
        <dbReference type="ARBA" id="ARBA00023034"/>
    </source>
</evidence>
<dbReference type="VEuPathDB" id="FungiDB:BD410DRAFT_786323"/>
<evidence type="ECO:0000256" key="2">
    <source>
        <dbReference type="ARBA" id="ARBA00004481"/>
    </source>
</evidence>
<keyword evidence="4" id="KW-0967">Endosome</keyword>
<dbReference type="GO" id="GO:0000938">
    <property type="term" value="C:GARP complex"/>
    <property type="evidence" value="ECO:0007669"/>
    <property type="project" value="InterPro"/>
</dbReference>
<dbReference type="AlphaFoldDB" id="A0A4Y7QAW4"/>
<sequence length="839" mass="93120">MSVADELPHDVVANIQRILNIQEGSDVDPLESLSPNFDPAVALNRLFPDEASLSQIGAVQSRLKQNELQLQAEIDALCSELQKDHDPNKMQLIQEMISDLMGQMSRIREQATESEAVVRNITKDIQMLDLAKKNLILSMTTLKRFQMLANAISQLEEFIKEKKYADVAQTLAAVKQLSSSFKPYLSVPRISQVWAHIQTLQGELRTKLDQDFDAFFLPDPARPVKHSLISSACAAVDVLGVDVRNTLLERYCGIELREYRRVFRPSDEAGQLDNLTRRFAFFRRVLQAHETEHAQVFPTEWCVGQRLCAKFMDITRDDISILLEKAGPKLTVSVLLDTLQQVMDFETYVSQKYGVPISEILNLGTVNNSRQTQSIASAFEPHLGVFVDAQDKALADMLSPHRGHKSKPSLEIAQDVSKDGESASVVTVLPSSTELFYFYGQNLEQCAKLSRGKSLYDLCILHKKWLKIYAEDVLLAGMKRPVSHPRRSMEVRFDVNELRHACLILNTADYCQTTALELEEKIQQKIQDDYKDKVSFQAERDLFINVISNAIMVLLRELESACEGSFASMAKAARTNAEHVSGSSAYVGDLINSIDQVTDITRPLVEQKKYLRNFLDKAAGLIIVRFTNGLVKSRPLKEVGAEQLLFDIQALKACLLKLPGGEPSTVNTYGKGVVKSTTRLETLLKVIITPTDPPEGFILNYILLIGDASFSNFQKVLDLKGTPKTEQGNLLDQFVTMTSTRRELENTSFLSSLDMEPSSTLQTGGLVSPGGSRVSLPGLLAGSAAAEGIFTALGSPPLSGPPTGSDTPPKPTEPAKREVFSDLRRFVSFGLRRDASSTS</sequence>
<dbReference type="OrthoDB" id="10261632at2759"/>
<evidence type="ECO:0000256" key="7">
    <source>
        <dbReference type="SAM" id="MobiDB-lite"/>
    </source>
</evidence>
<feature type="compositionally biased region" description="Low complexity" evidence="7">
    <location>
        <begin position="794"/>
        <end position="807"/>
    </location>
</feature>
<evidence type="ECO:0000256" key="1">
    <source>
        <dbReference type="ARBA" id="ARBA00004150"/>
    </source>
</evidence>
<dbReference type="PANTHER" id="PTHR12820:SF0">
    <property type="entry name" value="VACUOLAR PROTEIN SORTING-ASSOCIATED PROTEIN 53 HOMOLOG"/>
    <property type="match status" value="1"/>
</dbReference>
<accession>A0A4Y7QAW4</accession>
<dbReference type="GO" id="GO:0005829">
    <property type="term" value="C:cytosol"/>
    <property type="evidence" value="ECO:0007669"/>
    <property type="project" value="GOC"/>
</dbReference>
<dbReference type="InterPro" id="IPR031745">
    <property type="entry name" value="Vps53_C"/>
</dbReference>
<gene>
    <name evidence="10" type="ORF">BD410DRAFT_786323</name>
</gene>
<name>A0A4Y7QAW4_9AGAM</name>
<dbReference type="InterPro" id="IPR038260">
    <property type="entry name" value="Vps53_C_sf"/>
</dbReference>
<evidence type="ECO:0000256" key="4">
    <source>
        <dbReference type="ARBA" id="ARBA00022753"/>
    </source>
</evidence>
<dbReference type="GO" id="GO:0042147">
    <property type="term" value="P:retrograde transport, endosome to Golgi"/>
    <property type="evidence" value="ECO:0007669"/>
    <property type="project" value="InterPro"/>
</dbReference>
<dbReference type="STRING" id="50990.A0A4Y7QAW4"/>
<evidence type="ECO:0000259" key="8">
    <source>
        <dbReference type="Pfam" id="PF04100"/>
    </source>
</evidence>
<evidence type="ECO:0000256" key="6">
    <source>
        <dbReference type="ARBA" id="ARBA00023136"/>
    </source>
</evidence>
<dbReference type="InterPro" id="IPR039766">
    <property type="entry name" value="Vps53"/>
</dbReference>
<dbReference type="Pfam" id="PF04100">
    <property type="entry name" value="Vps53_N"/>
    <property type="match status" value="1"/>
</dbReference>
<keyword evidence="11" id="KW-1185">Reference proteome</keyword>
<comment type="similarity">
    <text evidence="3">Belongs to the VPS53 family.</text>
</comment>
<dbReference type="Pfam" id="PF16854">
    <property type="entry name" value="VPS53_C"/>
    <property type="match status" value="1"/>
</dbReference>
<proteinExistence type="inferred from homology"/>
<dbReference type="EMBL" id="ML170167">
    <property type="protein sequence ID" value="TDL24222.1"/>
    <property type="molecule type" value="Genomic_DNA"/>
</dbReference>
<feature type="region of interest" description="Disordered" evidence="7">
    <location>
        <begin position="792"/>
        <end position="819"/>
    </location>
</feature>
<dbReference type="PANTHER" id="PTHR12820">
    <property type="entry name" value="VACUOLAR SORTING PROTEIN 53"/>
    <property type="match status" value="1"/>
</dbReference>
<keyword evidence="5" id="KW-0333">Golgi apparatus</keyword>
<organism evidence="10 11">
    <name type="scientific">Rickenella mellea</name>
    <dbReference type="NCBI Taxonomy" id="50990"/>
    <lineage>
        <taxon>Eukaryota</taxon>
        <taxon>Fungi</taxon>
        <taxon>Dikarya</taxon>
        <taxon>Basidiomycota</taxon>
        <taxon>Agaricomycotina</taxon>
        <taxon>Agaricomycetes</taxon>
        <taxon>Hymenochaetales</taxon>
        <taxon>Rickenellaceae</taxon>
        <taxon>Rickenella</taxon>
    </lineage>
</organism>
<feature type="domain" description="Vps53 N-terminal" evidence="8">
    <location>
        <begin position="36"/>
        <end position="398"/>
    </location>
</feature>
<evidence type="ECO:0000313" key="10">
    <source>
        <dbReference type="EMBL" id="TDL24222.1"/>
    </source>
</evidence>
<evidence type="ECO:0000256" key="3">
    <source>
        <dbReference type="ARBA" id="ARBA00008628"/>
    </source>
</evidence>
<dbReference type="Proteomes" id="UP000294933">
    <property type="component" value="Unassembled WGS sequence"/>
</dbReference>
<protein>
    <submittedName>
        <fullName evidence="10">Uncharacterized protein</fullName>
    </submittedName>
</protein>
<reference evidence="10 11" key="1">
    <citation type="submission" date="2018-06" db="EMBL/GenBank/DDBJ databases">
        <title>A transcriptomic atlas of mushroom development highlights an independent origin of complex multicellularity.</title>
        <authorList>
            <consortium name="DOE Joint Genome Institute"/>
            <person name="Krizsan K."/>
            <person name="Almasi E."/>
            <person name="Merenyi Z."/>
            <person name="Sahu N."/>
            <person name="Viragh M."/>
            <person name="Koszo T."/>
            <person name="Mondo S."/>
            <person name="Kiss B."/>
            <person name="Balint B."/>
            <person name="Kues U."/>
            <person name="Barry K."/>
            <person name="Hegedus J.C."/>
            <person name="Henrissat B."/>
            <person name="Johnson J."/>
            <person name="Lipzen A."/>
            <person name="Ohm R."/>
            <person name="Nagy I."/>
            <person name="Pangilinan J."/>
            <person name="Yan J."/>
            <person name="Xiong Y."/>
            <person name="Grigoriev I.V."/>
            <person name="Hibbett D.S."/>
            <person name="Nagy L.G."/>
        </authorList>
    </citation>
    <scope>NUCLEOTIDE SEQUENCE [LARGE SCALE GENOMIC DNA]</scope>
    <source>
        <strain evidence="10 11">SZMC22713</strain>
    </source>
</reference>